<comment type="subcellular location">
    <subcellularLocation>
        <location evidence="1">Cell outer membrane</location>
        <topology evidence="1">Lipid-anchor</topology>
    </subcellularLocation>
</comment>
<dbReference type="AlphaFoldDB" id="A0A372EMA7"/>
<evidence type="ECO:0000256" key="4">
    <source>
        <dbReference type="ARBA" id="ARBA00023139"/>
    </source>
</evidence>
<evidence type="ECO:0000313" key="9">
    <source>
        <dbReference type="Proteomes" id="UP000261931"/>
    </source>
</evidence>
<dbReference type="EMBL" id="QVLS01000003">
    <property type="protein sequence ID" value="RFP80522.1"/>
    <property type="molecule type" value="Genomic_DNA"/>
</dbReference>
<organism evidence="8 9">
    <name type="scientific">Hydrogenophaga borbori</name>
    <dbReference type="NCBI Taxonomy" id="2294117"/>
    <lineage>
        <taxon>Bacteria</taxon>
        <taxon>Pseudomonadati</taxon>
        <taxon>Pseudomonadota</taxon>
        <taxon>Betaproteobacteria</taxon>
        <taxon>Burkholderiales</taxon>
        <taxon>Comamonadaceae</taxon>
        <taxon>Hydrogenophaga</taxon>
    </lineage>
</organism>
<dbReference type="GO" id="GO:0009279">
    <property type="term" value="C:cell outer membrane"/>
    <property type="evidence" value="ECO:0007669"/>
    <property type="project" value="UniProtKB-SubCell"/>
</dbReference>
<evidence type="ECO:0000313" key="8">
    <source>
        <dbReference type="EMBL" id="RFP80522.1"/>
    </source>
</evidence>
<evidence type="ECO:0000256" key="5">
    <source>
        <dbReference type="ARBA" id="ARBA00023237"/>
    </source>
</evidence>
<evidence type="ECO:0000256" key="1">
    <source>
        <dbReference type="ARBA" id="ARBA00004459"/>
    </source>
</evidence>
<evidence type="ECO:0008006" key="10">
    <source>
        <dbReference type="Google" id="ProtNLM"/>
    </source>
</evidence>
<feature type="region of interest" description="Disordered" evidence="7">
    <location>
        <begin position="16"/>
        <end position="50"/>
    </location>
</feature>
<dbReference type="RefSeq" id="WP_116958532.1">
    <property type="nucleotide sequence ID" value="NZ_JBBCKC010000199.1"/>
</dbReference>
<keyword evidence="4" id="KW-0564">Palmitate</keyword>
<evidence type="ECO:0000256" key="3">
    <source>
        <dbReference type="ARBA" id="ARBA00023136"/>
    </source>
</evidence>
<keyword evidence="2" id="KW-0732">Signal</keyword>
<protein>
    <recommendedName>
        <fullName evidence="10">Sugar transporter</fullName>
    </recommendedName>
</protein>
<dbReference type="Proteomes" id="UP000261931">
    <property type="component" value="Unassembled WGS sequence"/>
</dbReference>
<gene>
    <name evidence="8" type="ORF">DY262_07910</name>
</gene>
<evidence type="ECO:0000256" key="2">
    <source>
        <dbReference type="ARBA" id="ARBA00022729"/>
    </source>
</evidence>
<dbReference type="Pfam" id="PF13627">
    <property type="entry name" value="LptM_cons"/>
    <property type="match status" value="1"/>
</dbReference>
<reference evidence="8 9" key="1">
    <citation type="submission" date="2018-08" db="EMBL/GenBank/DDBJ databases">
        <title>Hydrogenophaga sp. LA-38 isolated from sludge.</title>
        <authorList>
            <person name="Im W.-T."/>
        </authorList>
    </citation>
    <scope>NUCLEOTIDE SEQUENCE [LARGE SCALE GENOMIC DNA]</scope>
    <source>
        <strain evidence="8 9">LA-38</strain>
    </source>
</reference>
<evidence type="ECO:0000256" key="7">
    <source>
        <dbReference type="SAM" id="MobiDB-lite"/>
    </source>
</evidence>
<keyword evidence="3" id="KW-0472">Membrane</keyword>
<keyword evidence="9" id="KW-1185">Reference proteome</keyword>
<dbReference type="InterPro" id="IPR032831">
    <property type="entry name" value="LptM_cons"/>
</dbReference>
<keyword evidence="6" id="KW-0449">Lipoprotein</keyword>
<dbReference type="NCBIfam" id="NF047847">
    <property type="entry name" value="SS_mature_LptM"/>
    <property type="match status" value="1"/>
</dbReference>
<name>A0A372EMA7_9BURK</name>
<feature type="compositionally biased region" description="Low complexity" evidence="7">
    <location>
        <begin position="27"/>
        <end position="42"/>
    </location>
</feature>
<comment type="caution">
    <text evidence="8">The sequence shown here is derived from an EMBL/GenBank/DDBJ whole genome shotgun (WGS) entry which is preliminary data.</text>
</comment>
<proteinExistence type="predicted"/>
<keyword evidence="5" id="KW-0998">Cell outer membrane</keyword>
<evidence type="ECO:0000256" key="6">
    <source>
        <dbReference type="ARBA" id="ARBA00023288"/>
    </source>
</evidence>
<accession>A0A372EMA7</accession>
<sequence length="50" mass="5080">MALSLLLSGLAACGQKGPLYLPPPKSPETTPKPANNAPVAPARLPDATSR</sequence>